<dbReference type="Proteomes" id="UP001158066">
    <property type="component" value="Unassembled WGS sequence"/>
</dbReference>
<dbReference type="SUPFAM" id="SSF55486">
    <property type="entry name" value="Metalloproteases ('zincins'), catalytic domain"/>
    <property type="match status" value="1"/>
</dbReference>
<sequence>MRTFPSIDEVQEMLERISDEIPQDFYRELNGGVVLVEYAKKHTDTQPDFPLYIMGEYQRSAMGRQIILYYGSFQNAYTHLSEKRLYEKLKETLLHEFTHHLENLAGERGLEIKDEDQLNTYRRIRSNR</sequence>
<keyword evidence="2" id="KW-1185">Reference proteome</keyword>
<protein>
    <submittedName>
        <fullName evidence="1">Predicted Zn-dependent protease, minimal metalloprotease (MMP)-like domain</fullName>
    </submittedName>
</protein>
<dbReference type="EMBL" id="FXUF01000001">
    <property type="protein sequence ID" value="SMP38615.1"/>
    <property type="molecule type" value="Genomic_DNA"/>
</dbReference>
<reference evidence="1" key="1">
    <citation type="submission" date="2017-05" db="EMBL/GenBank/DDBJ databases">
        <authorList>
            <person name="Varghese N."/>
            <person name="Submissions S."/>
        </authorList>
    </citation>
    <scope>NUCLEOTIDE SEQUENCE</scope>
    <source>
        <strain evidence="1">Su22</strain>
    </source>
</reference>
<organism evidence="1 2">
    <name type="scientific">Anoxynatronum buryatiense</name>
    <dbReference type="NCBI Taxonomy" id="489973"/>
    <lineage>
        <taxon>Bacteria</taxon>
        <taxon>Bacillati</taxon>
        <taxon>Bacillota</taxon>
        <taxon>Clostridia</taxon>
        <taxon>Eubacteriales</taxon>
        <taxon>Clostridiaceae</taxon>
        <taxon>Anoxynatronum</taxon>
    </lineage>
</organism>
<dbReference type="CDD" id="cd12953">
    <property type="entry name" value="MMP_TTHA0227"/>
    <property type="match status" value="1"/>
</dbReference>
<comment type="caution">
    <text evidence="1">The sequence shown here is derived from an EMBL/GenBank/DDBJ whole genome shotgun (WGS) entry which is preliminary data.</text>
</comment>
<dbReference type="InterPro" id="IPR038555">
    <property type="entry name" value="Zincin_1_sf"/>
</dbReference>
<keyword evidence="1" id="KW-0482">Metalloprotease</keyword>
<accession>A0AA46AHC5</accession>
<keyword evidence="1" id="KW-0645">Protease</keyword>
<evidence type="ECO:0000313" key="2">
    <source>
        <dbReference type="Proteomes" id="UP001158066"/>
    </source>
</evidence>
<gene>
    <name evidence="1" type="ORF">SAMN06296020_101125</name>
</gene>
<name>A0AA46AHC5_9CLOT</name>
<keyword evidence="1" id="KW-0378">Hydrolase</keyword>
<dbReference type="GO" id="GO:0008237">
    <property type="term" value="F:metallopeptidase activity"/>
    <property type="evidence" value="ECO:0007669"/>
    <property type="project" value="UniProtKB-KW"/>
</dbReference>
<dbReference type="GO" id="GO:0006508">
    <property type="term" value="P:proteolysis"/>
    <property type="evidence" value="ECO:0007669"/>
    <property type="project" value="UniProtKB-KW"/>
</dbReference>
<dbReference type="InterPro" id="IPR010428">
    <property type="entry name" value="Zincin_1"/>
</dbReference>
<proteinExistence type="predicted"/>
<dbReference type="AlphaFoldDB" id="A0AA46AHC5"/>
<dbReference type="Pfam" id="PF06262">
    <property type="entry name" value="Zincin_1"/>
    <property type="match status" value="1"/>
</dbReference>
<dbReference type="Gene3D" id="3.30.2010.20">
    <property type="match status" value="1"/>
</dbReference>
<evidence type="ECO:0000313" key="1">
    <source>
        <dbReference type="EMBL" id="SMP38615.1"/>
    </source>
</evidence>
<dbReference type="RefSeq" id="WP_283407487.1">
    <property type="nucleotide sequence ID" value="NZ_FXUF01000001.1"/>
</dbReference>